<gene>
    <name evidence="13" type="ORF">Vafri_21788</name>
</gene>
<evidence type="ECO:0000256" key="4">
    <source>
        <dbReference type="ARBA" id="ARBA00022741"/>
    </source>
</evidence>
<evidence type="ECO:0000256" key="2">
    <source>
        <dbReference type="ARBA" id="ARBA00022670"/>
    </source>
</evidence>
<keyword evidence="5" id="KW-0378">Hydrolase</keyword>
<feature type="transmembrane region" description="Helical" evidence="11">
    <location>
        <begin position="308"/>
        <end position="331"/>
    </location>
</feature>
<dbReference type="Gene3D" id="1.10.8.60">
    <property type="match status" value="1"/>
</dbReference>
<reference evidence="13" key="1">
    <citation type="journal article" date="2021" name="Proc. Natl. Acad. Sci. U.S.A.">
        <title>Three genomes in the algal genus Volvox reveal the fate of a haploid sex-determining region after a transition to homothallism.</title>
        <authorList>
            <person name="Yamamoto K."/>
            <person name="Hamaji T."/>
            <person name="Kawai-Toyooka H."/>
            <person name="Matsuzaki R."/>
            <person name="Takahashi F."/>
            <person name="Nishimura Y."/>
            <person name="Kawachi M."/>
            <person name="Noguchi H."/>
            <person name="Minakuchi Y."/>
            <person name="Umen J.G."/>
            <person name="Toyoda A."/>
            <person name="Nozaki H."/>
        </authorList>
    </citation>
    <scope>NUCLEOTIDE SEQUENCE</scope>
    <source>
        <strain evidence="13">NIES-3780</strain>
    </source>
</reference>
<evidence type="ECO:0000256" key="11">
    <source>
        <dbReference type="SAM" id="Phobius"/>
    </source>
</evidence>
<organism evidence="13 14">
    <name type="scientific">Volvox africanus</name>
    <dbReference type="NCBI Taxonomy" id="51714"/>
    <lineage>
        <taxon>Eukaryota</taxon>
        <taxon>Viridiplantae</taxon>
        <taxon>Chlorophyta</taxon>
        <taxon>core chlorophytes</taxon>
        <taxon>Chlorophyceae</taxon>
        <taxon>CS clade</taxon>
        <taxon>Chlamydomonadales</taxon>
        <taxon>Volvocaceae</taxon>
        <taxon>Volvox</taxon>
    </lineage>
</organism>
<dbReference type="GO" id="GO:0006508">
    <property type="term" value="P:proteolysis"/>
    <property type="evidence" value="ECO:0007669"/>
    <property type="project" value="UniProtKB-KW"/>
</dbReference>
<dbReference type="PANTHER" id="PTHR23076:SF110">
    <property type="entry name" value="INACTIVE ATP-DEPENDENT ZINC METALLOPROTEASE FTSHI 3, CHLOROPLASTIC-RELATED"/>
    <property type="match status" value="1"/>
</dbReference>
<evidence type="ECO:0000256" key="7">
    <source>
        <dbReference type="ARBA" id="ARBA00022946"/>
    </source>
</evidence>
<evidence type="ECO:0000256" key="1">
    <source>
        <dbReference type="ARBA" id="ARBA00004141"/>
    </source>
</evidence>
<dbReference type="InterPro" id="IPR003593">
    <property type="entry name" value="AAA+_ATPase"/>
</dbReference>
<proteinExistence type="predicted"/>
<dbReference type="Gene3D" id="3.40.50.300">
    <property type="entry name" value="P-loop containing nucleotide triphosphate hydrolases"/>
    <property type="match status" value="1"/>
</dbReference>
<evidence type="ECO:0000313" key="13">
    <source>
        <dbReference type="EMBL" id="GIL68516.1"/>
    </source>
</evidence>
<keyword evidence="2" id="KW-0645">Protease</keyword>
<feature type="compositionally biased region" description="Polar residues" evidence="10">
    <location>
        <begin position="56"/>
        <end position="95"/>
    </location>
</feature>
<evidence type="ECO:0000256" key="6">
    <source>
        <dbReference type="ARBA" id="ARBA00022840"/>
    </source>
</evidence>
<comment type="caution">
    <text evidence="13">The sequence shown here is derived from an EMBL/GenBank/DDBJ whole genome shotgun (WGS) entry which is preliminary data.</text>
</comment>
<dbReference type="AlphaFoldDB" id="A0A8J4BTM9"/>
<dbReference type="PANTHER" id="PTHR23076">
    <property type="entry name" value="METALLOPROTEASE M41 FTSH"/>
    <property type="match status" value="1"/>
</dbReference>
<protein>
    <recommendedName>
        <fullName evidence="12">AAA+ ATPase domain-containing protein</fullName>
    </recommendedName>
</protein>
<sequence>MTPSVVCPTAGLSAGGIRPRMISYVPKLGSDLIRKPCMHAVVQRSRLKSRGRLRPSHQTTATSSGAHQPQQRQKLPSDQGDGPSTSATTDLLDSQQPQTPWLVQILQKLKAPRWLIQFVKKYVVPQPTPRTAALARVLWIAVGFMTVALGRELLFPSPRITPREVLYSDFVTLLDTGRVRAARLEAGTSRLYFDVTRPQPPPSVAAAQPGSTASEVAAAAPTAATTASPPATAMAAAASTASATASGTGASAITQTSAPSAAAASAAVRQRFLKQFYIKLADKQDILLMGKLLQAGVEFSVLRASFTAAAASAFLTALALWLPLLPVFWVLRRVIDQRQGAGRAKKASNTGNTPSTTFADVAGVDAAKAELLEVVAVMRQTKGSYSKLKVKMPSGVLLCGPPGTGKTLLAKAVAGEAGVPFFAVSASEFVELFVGRGAARIRELFAEARKSSPCVVFVDELDGVGSRRGMGYNDERDQTLNQLLTELDGFDGRPGVLFLAATNRIDVLDPALLRPGRISRKVVVPLPDTAGRAQILAVHLRGVPLEAGLEPATACAALAAVTEGFSGAELANVVNEASMLAARDSREEVGLRDLQAGAQRTRYGVNGRSGGGGFGGGLWTERLQNWVVDTVASAAAAERRPVKVGTGSG</sequence>
<keyword evidence="6" id="KW-0067">ATP-binding</keyword>
<keyword evidence="4" id="KW-0547">Nucleotide-binding</keyword>
<feature type="domain" description="AAA+ ATPase" evidence="12">
    <location>
        <begin position="392"/>
        <end position="528"/>
    </location>
</feature>
<dbReference type="CDD" id="cd19501">
    <property type="entry name" value="RecA-like_FtsH"/>
    <property type="match status" value="1"/>
</dbReference>
<dbReference type="InterPro" id="IPR027417">
    <property type="entry name" value="P-loop_NTPase"/>
</dbReference>
<dbReference type="GO" id="GO:0004176">
    <property type="term" value="F:ATP-dependent peptidase activity"/>
    <property type="evidence" value="ECO:0007669"/>
    <property type="project" value="TreeGrafter"/>
</dbReference>
<evidence type="ECO:0000256" key="8">
    <source>
        <dbReference type="ARBA" id="ARBA00022989"/>
    </source>
</evidence>
<evidence type="ECO:0000256" key="10">
    <source>
        <dbReference type="SAM" id="MobiDB-lite"/>
    </source>
</evidence>
<feature type="region of interest" description="Disordered" evidence="10">
    <location>
        <begin position="44"/>
        <end position="95"/>
    </location>
</feature>
<dbReference type="GO" id="GO:0016887">
    <property type="term" value="F:ATP hydrolysis activity"/>
    <property type="evidence" value="ECO:0007669"/>
    <property type="project" value="InterPro"/>
</dbReference>
<dbReference type="Pfam" id="PF17862">
    <property type="entry name" value="AAA_lid_3"/>
    <property type="match status" value="1"/>
</dbReference>
<dbReference type="Pfam" id="PF00004">
    <property type="entry name" value="AAA"/>
    <property type="match status" value="1"/>
</dbReference>
<evidence type="ECO:0000256" key="9">
    <source>
        <dbReference type="ARBA" id="ARBA00023136"/>
    </source>
</evidence>
<feature type="compositionally biased region" description="Basic residues" evidence="10">
    <location>
        <begin position="45"/>
        <end position="55"/>
    </location>
</feature>
<dbReference type="GO" id="GO:0005524">
    <property type="term" value="F:ATP binding"/>
    <property type="evidence" value="ECO:0007669"/>
    <property type="project" value="UniProtKB-KW"/>
</dbReference>
<dbReference type="EMBL" id="BNCO01000119">
    <property type="protein sequence ID" value="GIL68516.1"/>
    <property type="molecule type" value="Genomic_DNA"/>
</dbReference>
<name>A0A8J4BTM9_9CHLO</name>
<evidence type="ECO:0000313" key="14">
    <source>
        <dbReference type="Proteomes" id="UP000747399"/>
    </source>
</evidence>
<keyword evidence="14" id="KW-1185">Reference proteome</keyword>
<dbReference type="InterPro" id="IPR003959">
    <property type="entry name" value="ATPase_AAA_core"/>
</dbReference>
<dbReference type="Proteomes" id="UP000747399">
    <property type="component" value="Unassembled WGS sequence"/>
</dbReference>
<dbReference type="SMART" id="SM00382">
    <property type="entry name" value="AAA"/>
    <property type="match status" value="1"/>
</dbReference>
<keyword evidence="9 11" id="KW-0472">Membrane</keyword>
<dbReference type="FunFam" id="3.40.50.300:FF:000277">
    <property type="entry name" value="ATP-dependent zinc metalloprotease FtsH"/>
    <property type="match status" value="1"/>
</dbReference>
<dbReference type="InterPro" id="IPR041569">
    <property type="entry name" value="AAA_lid_3"/>
</dbReference>
<dbReference type="SUPFAM" id="SSF52540">
    <property type="entry name" value="P-loop containing nucleoside triphosphate hydrolases"/>
    <property type="match status" value="1"/>
</dbReference>
<comment type="subcellular location">
    <subcellularLocation>
        <location evidence="1">Membrane</location>
        <topology evidence="1">Multi-pass membrane protein</topology>
    </subcellularLocation>
</comment>
<keyword evidence="8 11" id="KW-1133">Transmembrane helix</keyword>
<evidence type="ECO:0000256" key="3">
    <source>
        <dbReference type="ARBA" id="ARBA00022692"/>
    </source>
</evidence>
<evidence type="ECO:0000259" key="12">
    <source>
        <dbReference type="SMART" id="SM00382"/>
    </source>
</evidence>
<accession>A0A8J4BTM9</accession>
<keyword evidence="3 11" id="KW-0812">Transmembrane</keyword>
<keyword evidence="7" id="KW-0809">Transit peptide</keyword>
<evidence type="ECO:0000256" key="5">
    <source>
        <dbReference type="ARBA" id="ARBA00022801"/>
    </source>
</evidence>
<dbReference type="GO" id="GO:0009535">
    <property type="term" value="C:chloroplast thylakoid membrane"/>
    <property type="evidence" value="ECO:0007669"/>
    <property type="project" value="TreeGrafter"/>
</dbReference>